<dbReference type="GO" id="GO:0043565">
    <property type="term" value="F:sequence-specific DNA binding"/>
    <property type="evidence" value="ECO:0007669"/>
    <property type="project" value="InterPro"/>
</dbReference>
<keyword evidence="6" id="KW-1185">Reference proteome</keyword>
<dbReference type="Gene3D" id="3.30.70.920">
    <property type="match status" value="1"/>
</dbReference>
<dbReference type="Pfam" id="PF13412">
    <property type="entry name" value="HTH_24"/>
    <property type="match status" value="1"/>
</dbReference>
<dbReference type="OrthoDB" id="9809462at2"/>
<dbReference type="GO" id="GO:0005829">
    <property type="term" value="C:cytosol"/>
    <property type="evidence" value="ECO:0007669"/>
    <property type="project" value="TreeGrafter"/>
</dbReference>
<keyword evidence="3" id="KW-0804">Transcription</keyword>
<dbReference type="SUPFAM" id="SSF46785">
    <property type="entry name" value="Winged helix' DNA-binding domain"/>
    <property type="match status" value="1"/>
</dbReference>
<reference evidence="5 6" key="1">
    <citation type="journal article" date="2015" name="Int. J. Syst. Evol. Microbiol.">
        <title>Aestuariivita atlantica sp. nov., isolated from deep sea sediment of the Atlantic Ocean.</title>
        <authorList>
            <person name="Li G."/>
            <person name="Lai Q."/>
            <person name="Du Y."/>
            <person name="Liu X."/>
            <person name="Sun F."/>
            <person name="Shao Z."/>
        </authorList>
    </citation>
    <scope>NUCLEOTIDE SEQUENCE [LARGE SCALE GENOMIC DNA]</scope>
    <source>
        <strain evidence="5 6">22II-S11-z3</strain>
    </source>
</reference>
<feature type="domain" description="HTH asnC-type" evidence="4">
    <location>
        <begin position="2"/>
        <end position="64"/>
    </location>
</feature>
<dbReference type="EMBL" id="AQQZ01000001">
    <property type="protein sequence ID" value="KNG95691.1"/>
    <property type="molecule type" value="Genomic_DNA"/>
</dbReference>
<name>A0A0L1JV98_9RHOB</name>
<sequence>MLTPLDTALIAQLRRDARASVTELAARTGASRNTVRHRLARLEENGTILRYTIETAPETAPGVRAIMTIELQGSLSRSVIRALRALPEIETLHSTNGAWDLVAQLAATDLAGIDAVLRRIREIPGVTNSETSLLLAPV</sequence>
<dbReference type="Gene3D" id="1.10.10.10">
    <property type="entry name" value="Winged helix-like DNA-binding domain superfamily/Winged helix DNA-binding domain"/>
    <property type="match status" value="1"/>
</dbReference>
<evidence type="ECO:0000313" key="5">
    <source>
        <dbReference type="EMBL" id="KNG95691.1"/>
    </source>
</evidence>
<dbReference type="InterPro" id="IPR036390">
    <property type="entry name" value="WH_DNA-bd_sf"/>
</dbReference>
<dbReference type="Pfam" id="PF01037">
    <property type="entry name" value="AsnC_trans_reg"/>
    <property type="match status" value="1"/>
</dbReference>
<dbReference type="SMART" id="SM00344">
    <property type="entry name" value="HTH_ASNC"/>
    <property type="match status" value="1"/>
</dbReference>
<evidence type="ECO:0000256" key="3">
    <source>
        <dbReference type="ARBA" id="ARBA00023163"/>
    </source>
</evidence>
<dbReference type="InterPro" id="IPR000485">
    <property type="entry name" value="AsnC-type_HTH_dom"/>
</dbReference>
<dbReference type="AlphaFoldDB" id="A0A0L1JV98"/>
<dbReference type="InterPro" id="IPR019887">
    <property type="entry name" value="Tscrpt_reg_AsnC/Lrp_C"/>
</dbReference>
<protein>
    <submittedName>
        <fullName evidence="5">AsnC family transcriptional regulator</fullName>
    </submittedName>
</protein>
<dbReference type="SUPFAM" id="SSF54909">
    <property type="entry name" value="Dimeric alpha+beta barrel"/>
    <property type="match status" value="1"/>
</dbReference>
<dbReference type="PRINTS" id="PR00033">
    <property type="entry name" value="HTHASNC"/>
</dbReference>
<comment type="caution">
    <text evidence="5">The sequence shown here is derived from an EMBL/GenBank/DDBJ whole genome shotgun (WGS) entry which is preliminary data.</text>
</comment>
<dbReference type="STRING" id="1317121.ATO11_02570"/>
<dbReference type="GO" id="GO:0043200">
    <property type="term" value="P:response to amino acid"/>
    <property type="evidence" value="ECO:0007669"/>
    <property type="project" value="TreeGrafter"/>
</dbReference>
<dbReference type="InterPro" id="IPR019888">
    <property type="entry name" value="Tscrpt_reg_AsnC-like"/>
</dbReference>
<evidence type="ECO:0000256" key="2">
    <source>
        <dbReference type="ARBA" id="ARBA00023125"/>
    </source>
</evidence>
<organism evidence="5 6">
    <name type="scientific">Pseudaestuariivita atlantica</name>
    <dbReference type="NCBI Taxonomy" id="1317121"/>
    <lineage>
        <taxon>Bacteria</taxon>
        <taxon>Pseudomonadati</taxon>
        <taxon>Pseudomonadota</taxon>
        <taxon>Alphaproteobacteria</taxon>
        <taxon>Rhodobacterales</taxon>
        <taxon>Paracoccaceae</taxon>
        <taxon>Pseudaestuariivita</taxon>
    </lineage>
</organism>
<dbReference type="Proteomes" id="UP000036938">
    <property type="component" value="Unassembled WGS sequence"/>
</dbReference>
<dbReference type="PANTHER" id="PTHR30154:SF34">
    <property type="entry name" value="TRANSCRIPTIONAL REGULATOR AZLB"/>
    <property type="match status" value="1"/>
</dbReference>
<dbReference type="PANTHER" id="PTHR30154">
    <property type="entry name" value="LEUCINE-RESPONSIVE REGULATORY PROTEIN"/>
    <property type="match status" value="1"/>
</dbReference>
<dbReference type="PROSITE" id="PS50956">
    <property type="entry name" value="HTH_ASNC_2"/>
    <property type="match status" value="1"/>
</dbReference>
<accession>A0A0L1JV98</accession>
<dbReference type="InterPro" id="IPR036388">
    <property type="entry name" value="WH-like_DNA-bd_sf"/>
</dbReference>
<evidence type="ECO:0000259" key="4">
    <source>
        <dbReference type="PROSITE" id="PS50956"/>
    </source>
</evidence>
<keyword evidence="2" id="KW-0238">DNA-binding</keyword>
<proteinExistence type="predicted"/>
<evidence type="ECO:0000313" key="6">
    <source>
        <dbReference type="Proteomes" id="UP000036938"/>
    </source>
</evidence>
<evidence type="ECO:0000256" key="1">
    <source>
        <dbReference type="ARBA" id="ARBA00023015"/>
    </source>
</evidence>
<keyword evidence="1" id="KW-0805">Transcription regulation</keyword>
<gene>
    <name evidence="5" type="ORF">ATO11_02570</name>
</gene>
<dbReference type="InterPro" id="IPR011008">
    <property type="entry name" value="Dimeric_a/b-barrel"/>
</dbReference>